<name>A0AAV4N4W4_CAEEX</name>
<dbReference type="EMBL" id="BPLR01002855">
    <property type="protein sequence ID" value="GIX78612.1"/>
    <property type="molecule type" value="Genomic_DNA"/>
</dbReference>
<sequence>MFLLCTALTRKEKFEAGMEYFESVGRRTFSKELKSCVELFRPNLHEKEMRFYTRSSVLGLRSFAFIEFRYRVLFPNLKI</sequence>
<dbReference type="AlphaFoldDB" id="A0AAV4N4W4"/>
<protein>
    <submittedName>
        <fullName evidence="1">Uncharacterized protein</fullName>
    </submittedName>
</protein>
<comment type="caution">
    <text evidence="1">The sequence shown here is derived from an EMBL/GenBank/DDBJ whole genome shotgun (WGS) entry which is preliminary data.</text>
</comment>
<proteinExistence type="predicted"/>
<accession>A0AAV4N4W4</accession>
<evidence type="ECO:0000313" key="1">
    <source>
        <dbReference type="EMBL" id="GIX78612.1"/>
    </source>
</evidence>
<reference evidence="1 2" key="1">
    <citation type="submission" date="2021-06" db="EMBL/GenBank/DDBJ databases">
        <title>Caerostris extrusa draft genome.</title>
        <authorList>
            <person name="Kono N."/>
            <person name="Arakawa K."/>
        </authorList>
    </citation>
    <scope>NUCLEOTIDE SEQUENCE [LARGE SCALE GENOMIC DNA]</scope>
</reference>
<organism evidence="1 2">
    <name type="scientific">Caerostris extrusa</name>
    <name type="common">Bark spider</name>
    <name type="synonym">Caerostris bankana</name>
    <dbReference type="NCBI Taxonomy" id="172846"/>
    <lineage>
        <taxon>Eukaryota</taxon>
        <taxon>Metazoa</taxon>
        <taxon>Ecdysozoa</taxon>
        <taxon>Arthropoda</taxon>
        <taxon>Chelicerata</taxon>
        <taxon>Arachnida</taxon>
        <taxon>Araneae</taxon>
        <taxon>Araneomorphae</taxon>
        <taxon>Entelegynae</taxon>
        <taxon>Araneoidea</taxon>
        <taxon>Araneidae</taxon>
        <taxon>Caerostris</taxon>
    </lineage>
</organism>
<keyword evidence="2" id="KW-1185">Reference proteome</keyword>
<gene>
    <name evidence="1" type="ORF">CEXT_93101</name>
</gene>
<dbReference type="Proteomes" id="UP001054945">
    <property type="component" value="Unassembled WGS sequence"/>
</dbReference>
<evidence type="ECO:0000313" key="2">
    <source>
        <dbReference type="Proteomes" id="UP001054945"/>
    </source>
</evidence>